<reference evidence="1 2" key="1">
    <citation type="submission" date="2014-01" db="EMBL/GenBank/DDBJ databases">
        <authorList>
            <consortium name="Genome Consortium for Active Teaching"/>
            <person name="Sontag T.C."/>
            <person name="Newman J.D."/>
        </authorList>
    </citation>
    <scope>NUCLEOTIDE SEQUENCE [LARGE SCALE GENOMIC DNA]</scope>
    <source>
        <strain evidence="1 2">DSM 19056</strain>
    </source>
</reference>
<organism evidence="1 2">
    <name type="scientific">Kaistella haifensis DSM 19056</name>
    <dbReference type="NCBI Taxonomy" id="1450526"/>
    <lineage>
        <taxon>Bacteria</taxon>
        <taxon>Pseudomonadati</taxon>
        <taxon>Bacteroidota</taxon>
        <taxon>Flavobacteriia</taxon>
        <taxon>Flavobacteriales</taxon>
        <taxon>Weeksellaceae</taxon>
        <taxon>Chryseobacterium group</taxon>
        <taxon>Kaistella</taxon>
    </lineage>
</organism>
<accession>A0A246BBE1</accession>
<sequence length="211" mass="24682">MNRGFLRKYPTVSGHSKTTHCENETLTKKLKIKITDNDLTNSKTLHSELEIIDKSVFKICGFELTNVETEAESQEYFAHNFQLDGQNIKFRTAKITPTKIGQFVTIWKRNEKGITEPFDISDNFEFYIIATRQNEKFGLFIFPKTVLYENRILSDKTRDGKRGIRVYPTWDLTINKQAQKTQLWQTKYFLDISPDKEIDLTKAKNLLSLDK</sequence>
<dbReference type="Gene3D" id="3.40.1350.140">
    <property type="entry name" value="MepB-like"/>
    <property type="match status" value="1"/>
</dbReference>
<proteinExistence type="predicted"/>
<comment type="caution">
    <text evidence="1">The sequence shown here is derived from an EMBL/GenBank/DDBJ whole genome shotgun (WGS) entry which is preliminary data.</text>
</comment>
<evidence type="ECO:0000313" key="2">
    <source>
        <dbReference type="Proteomes" id="UP000197587"/>
    </source>
</evidence>
<evidence type="ECO:0008006" key="3">
    <source>
        <dbReference type="Google" id="ProtNLM"/>
    </source>
</evidence>
<keyword evidence="2" id="KW-1185">Reference proteome</keyword>
<protein>
    <recommendedName>
        <fullName evidence="3">MepB family protein</fullName>
    </recommendedName>
</protein>
<dbReference type="Proteomes" id="UP000197587">
    <property type="component" value="Unassembled WGS sequence"/>
</dbReference>
<dbReference type="InterPro" id="IPR038231">
    <property type="entry name" value="MepB-like_sf"/>
</dbReference>
<reference evidence="1 2" key="2">
    <citation type="submission" date="2017-05" db="EMBL/GenBank/DDBJ databases">
        <title>Genome of Chryseobacterium haifense.</title>
        <authorList>
            <person name="Newman J.D."/>
        </authorList>
    </citation>
    <scope>NUCLEOTIDE SEQUENCE [LARGE SCALE GENOMIC DNA]</scope>
    <source>
        <strain evidence="1 2">DSM 19056</strain>
    </source>
</reference>
<dbReference type="Pfam" id="PF08877">
    <property type="entry name" value="MepB-like"/>
    <property type="match status" value="1"/>
</dbReference>
<name>A0A246BBE1_9FLAO</name>
<dbReference type="EMBL" id="JASZ02000003">
    <property type="protein sequence ID" value="OWK99002.1"/>
    <property type="molecule type" value="Genomic_DNA"/>
</dbReference>
<gene>
    <name evidence="1" type="ORF">AP75_02435</name>
</gene>
<evidence type="ECO:0000313" key="1">
    <source>
        <dbReference type="EMBL" id="OWK99002.1"/>
    </source>
</evidence>
<dbReference type="InterPro" id="IPR011235">
    <property type="entry name" value="MepB-like"/>
</dbReference>
<dbReference type="AlphaFoldDB" id="A0A246BBE1"/>